<dbReference type="OrthoDB" id="7703998at2"/>
<keyword evidence="1" id="KW-1133">Transmembrane helix</keyword>
<comment type="caution">
    <text evidence="3">The sequence shown here is derived from an EMBL/GenBank/DDBJ whole genome shotgun (WGS) entry which is preliminary data.</text>
</comment>
<protein>
    <recommendedName>
        <fullName evidence="5">DUF4956 domain-containing protein</fullName>
    </recommendedName>
</protein>
<accession>A0A1X4NP44</accession>
<name>A0A1X4NP44_9RHOB</name>
<keyword evidence="2" id="KW-0732">Signal</keyword>
<feature type="transmembrane region" description="Helical" evidence="1">
    <location>
        <begin position="50"/>
        <end position="69"/>
    </location>
</feature>
<reference evidence="3 4" key="1">
    <citation type="submission" date="2014-03" db="EMBL/GenBank/DDBJ databases">
        <title>The draft genome sequence of Marivita geojedonensis KCTC 23882.</title>
        <authorList>
            <person name="Lai Q."/>
            <person name="Shao Z."/>
        </authorList>
    </citation>
    <scope>NUCLEOTIDE SEQUENCE [LARGE SCALE GENOMIC DNA]</scope>
    <source>
        <strain evidence="3 4">DPG-138</strain>
    </source>
</reference>
<dbReference type="AlphaFoldDB" id="A0A1X4NP44"/>
<dbReference type="RefSeq" id="WP_085635295.1">
    <property type="nucleotide sequence ID" value="NZ_JFKC01000002.1"/>
</dbReference>
<evidence type="ECO:0000256" key="1">
    <source>
        <dbReference type="SAM" id="Phobius"/>
    </source>
</evidence>
<keyword evidence="1" id="KW-0812">Transmembrane</keyword>
<dbReference type="Proteomes" id="UP000193926">
    <property type="component" value="Unassembled WGS sequence"/>
</dbReference>
<evidence type="ECO:0000256" key="2">
    <source>
        <dbReference type="SAM" id="SignalP"/>
    </source>
</evidence>
<evidence type="ECO:0000313" key="4">
    <source>
        <dbReference type="Proteomes" id="UP000193926"/>
    </source>
</evidence>
<feature type="transmembrane region" description="Helical" evidence="1">
    <location>
        <begin position="135"/>
        <end position="168"/>
    </location>
</feature>
<feature type="chain" id="PRO_5012032907" description="DUF4956 domain-containing protein" evidence="2">
    <location>
        <begin position="21"/>
        <end position="252"/>
    </location>
</feature>
<sequence length="252" mass="27544">MTKTLSYLLLGLIALTAPLAAQTIEGAITIPSEFDIHDRGWAQLRDLEEVSEFLFALVEAMAMTAAIAFHPRIVARRRGSNDWDLPRSMFLYALIGLVVGFLVIHHGVLIGFVVFGIGGLFRFRMETLSASDTALMIFVALIGLSIGLDLPVMALLLTIAAAVVLSVFSRQLHISIEIKFDNTEDFTGKVARLRDALSAEGFATRTVTKSKFKPFAEIVLSTSEESPSEALAATLTKHQAKPDSGIEDWHIE</sequence>
<proteinExistence type="predicted"/>
<feature type="signal peptide" evidence="2">
    <location>
        <begin position="1"/>
        <end position="20"/>
    </location>
</feature>
<organism evidence="3 4">
    <name type="scientific">Marivita geojedonensis</name>
    <dbReference type="NCBI Taxonomy" id="1123756"/>
    <lineage>
        <taxon>Bacteria</taxon>
        <taxon>Pseudomonadati</taxon>
        <taxon>Pseudomonadota</taxon>
        <taxon>Alphaproteobacteria</taxon>
        <taxon>Rhodobacterales</taxon>
        <taxon>Roseobacteraceae</taxon>
        <taxon>Marivita</taxon>
    </lineage>
</organism>
<dbReference type="EMBL" id="JFKC01000002">
    <property type="protein sequence ID" value="OSQ52424.1"/>
    <property type="molecule type" value="Genomic_DNA"/>
</dbReference>
<evidence type="ECO:0000313" key="3">
    <source>
        <dbReference type="EMBL" id="OSQ52424.1"/>
    </source>
</evidence>
<evidence type="ECO:0008006" key="5">
    <source>
        <dbReference type="Google" id="ProtNLM"/>
    </source>
</evidence>
<keyword evidence="1" id="KW-0472">Membrane</keyword>
<keyword evidence="4" id="KW-1185">Reference proteome</keyword>
<feature type="transmembrane region" description="Helical" evidence="1">
    <location>
        <begin position="90"/>
        <end position="115"/>
    </location>
</feature>
<gene>
    <name evidence="3" type="ORF">MGEO_03280</name>
</gene>